<evidence type="ECO:0000256" key="1">
    <source>
        <dbReference type="ARBA" id="ARBA00009884"/>
    </source>
</evidence>
<dbReference type="WBParaSite" id="ACRNAN_Path_583.g2191.t2">
    <property type="protein sequence ID" value="ACRNAN_Path_583.g2191.t2"/>
    <property type="gene ID" value="ACRNAN_Path_583.g2191"/>
</dbReference>
<dbReference type="Gene3D" id="3.40.50.1910">
    <property type="match status" value="2"/>
</dbReference>
<protein>
    <submittedName>
        <fullName evidence="3">Uncharacterized protein</fullName>
    </submittedName>
</protein>
<dbReference type="Pfam" id="PF00995">
    <property type="entry name" value="Sec1"/>
    <property type="match status" value="1"/>
</dbReference>
<dbReference type="AlphaFoldDB" id="A0A914C8Q5"/>
<dbReference type="GO" id="GO:0016192">
    <property type="term" value="P:vesicle-mediated transport"/>
    <property type="evidence" value="ECO:0007669"/>
    <property type="project" value="InterPro"/>
</dbReference>
<dbReference type="InterPro" id="IPR036045">
    <property type="entry name" value="Sec1-like_sf"/>
</dbReference>
<evidence type="ECO:0000313" key="3">
    <source>
        <dbReference type="WBParaSite" id="ACRNAN_Path_583.g2191.t2"/>
    </source>
</evidence>
<accession>A0A914C8Q5</accession>
<dbReference type="SUPFAM" id="SSF56815">
    <property type="entry name" value="Sec1/munc18-like (SM) proteins"/>
    <property type="match status" value="2"/>
</dbReference>
<dbReference type="PANTHER" id="PTHR11679">
    <property type="entry name" value="VESICLE PROTEIN SORTING-ASSOCIATED"/>
    <property type="match status" value="1"/>
</dbReference>
<dbReference type="Gene3D" id="3.40.50.2060">
    <property type="match status" value="1"/>
</dbReference>
<organism evidence="2 3">
    <name type="scientific">Acrobeloides nanus</name>
    <dbReference type="NCBI Taxonomy" id="290746"/>
    <lineage>
        <taxon>Eukaryota</taxon>
        <taxon>Metazoa</taxon>
        <taxon>Ecdysozoa</taxon>
        <taxon>Nematoda</taxon>
        <taxon>Chromadorea</taxon>
        <taxon>Rhabditida</taxon>
        <taxon>Tylenchina</taxon>
        <taxon>Cephalobomorpha</taxon>
        <taxon>Cephaloboidea</taxon>
        <taxon>Cephalobidae</taxon>
        <taxon>Acrobeloides</taxon>
    </lineage>
</organism>
<dbReference type="Proteomes" id="UP000887540">
    <property type="component" value="Unplaced"/>
</dbReference>
<comment type="similarity">
    <text evidence="1">Belongs to the STXBP/unc-18/SEC1 family.</text>
</comment>
<evidence type="ECO:0000313" key="2">
    <source>
        <dbReference type="Proteomes" id="UP000887540"/>
    </source>
</evidence>
<name>A0A914C8Q5_9BILA</name>
<dbReference type="InterPro" id="IPR027482">
    <property type="entry name" value="Sec1-like_dom2"/>
</dbReference>
<dbReference type="PIRSF" id="PIRSF005715">
    <property type="entry name" value="VPS45_Sec1"/>
    <property type="match status" value="1"/>
</dbReference>
<proteinExistence type="inferred from homology"/>
<keyword evidence="2" id="KW-1185">Reference proteome</keyword>
<dbReference type="InterPro" id="IPR043154">
    <property type="entry name" value="Sec-1-like_dom1"/>
</dbReference>
<dbReference type="InterPro" id="IPR001619">
    <property type="entry name" value="Sec1-like"/>
</dbReference>
<dbReference type="Gene3D" id="1.25.40.60">
    <property type="match status" value="2"/>
</dbReference>
<sequence>MIGHGDTTDSIRSRQIAGLKQILNLNQPVSSSMAIEPVWKLLILDKYGQDIISPLLPIKQLRELGITLHLLINSKRETLPDVPSVYFVSPTDENIRIICDDLKKSLYEMFYLNMIYPISREYLEELAAAAVHGGTMQNVQKVTDQYLSFISLEDDLFMLRRYSQESPFSFYAINDPSIEDRQMDDLIDTIVKGLFSVCVTLTAVPIIKCKKGNAAALVAAKLAEKLRDNLRDARNNLFTQENIRAGHMNFHRPVLIIADRNMDLATMLHHTWTYQAMIHDVLDMDLNRIRMVDKNGKKKEYDMAAEDKLWSSYKGSPFPLVAEAIQSDLDSYRKNEEEIKRLKASMGLDENSSFIDSESGVFMYADENKLNSLSSAVGSLPELLEKKRLIDLHTNVATAVLDNIKERKLDVLFETEEKILNGQNSESSILDVLKSCTNNDDAIRLTLIHLLSTAVLDNIKDRKLDVLFETEEKILNGQNSESSILDVLKSCTNNDDAIRLTLIHLLCTQNITASEKEKILTYLQEREIDPSAIKALEQIRAFSDASRISDIYQGAGTKTESMFSKLLTGSSELLMKGVKNLVPRKHNLPLTKMVDQLIDTRPTVGVGSVTMSGSGPDPDEFLYFDPKLMHASTKDLMKARTGQLAMDVIVFVVGGGNYVEYQNIHEYGKTKGLHRITYGCTEVVTPKQFTDQLTRLGQKFSER</sequence>
<reference evidence="3" key="1">
    <citation type="submission" date="2022-11" db="UniProtKB">
        <authorList>
            <consortium name="WormBaseParasite"/>
        </authorList>
    </citation>
    <scope>IDENTIFICATION</scope>
</reference>